<dbReference type="AlphaFoldDB" id="A0A0K1PYU3"/>
<reference evidence="2 3" key="1">
    <citation type="submission" date="2015-08" db="EMBL/GenBank/DDBJ databases">
        <authorList>
            <person name="Babu N.S."/>
            <person name="Beckwith C.J."/>
            <person name="Beseler K.G."/>
            <person name="Brison A."/>
            <person name="Carone J.V."/>
            <person name="Caskin T.P."/>
            <person name="Diamond M."/>
            <person name="Durham M.E."/>
            <person name="Foxe J.M."/>
            <person name="Go M."/>
            <person name="Henderson B.A."/>
            <person name="Jones I.B."/>
            <person name="McGettigan J.A."/>
            <person name="Micheletti S.J."/>
            <person name="Nasrallah M.E."/>
            <person name="Ortiz D."/>
            <person name="Piller C.R."/>
            <person name="Privatt S.R."/>
            <person name="Schneider S.L."/>
            <person name="Sharp S."/>
            <person name="Smith T.C."/>
            <person name="Stanton J.D."/>
            <person name="Ullery H.E."/>
            <person name="Wilson R.J."/>
            <person name="Serrano M.G."/>
            <person name="Buck G."/>
            <person name="Lee V."/>
            <person name="Wang Y."/>
            <person name="Carvalho R."/>
            <person name="Voegtly L."/>
            <person name="Shi R."/>
            <person name="Duckworth R."/>
            <person name="Johnson A."/>
            <person name="Loviza R."/>
            <person name="Walstead R."/>
            <person name="Shah Z."/>
            <person name="Kiflezghi M."/>
            <person name="Wade K."/>
            <person name="Ball S.L."/>
            <person name="Bradley K.W."/>
            <person name="Asai D.J."/>
            <person name="Bowman C.A."/>
            <person name="Russell D.A."/>
            <person name="Pope W.H."/>
            <person name="Jacobs-Sera D."/>
            <person name="Hendrix R.W."/>
            <person name="Hatfull G.F."/>
        </authorList>
    </citation>
    <scope>NUCLEOTIDE SEQUENCE [LARGE SCALE GENOMIC DNA]</scope>
    <source>
        <strain evidence="2 3">DSM 27648</strain>
    </source>
</reference>
<feature type="transmembrane region" description="Helical" evidence="1">
    <location>
        <begin position="94"/>
        <end position="117"/>
    </location>
</feature>
<proteinExistence type="predicted"/>
<keyword evidence="1" id="KW-0812">Transmembrane</keyword>
<evidence type="ECO:0000313" key="2">
    <source>
        <dbReference type="EMBL" id="AKU98566.1"/>
    </source>
</evidence>
<dbReference type="KEGG" id="llu:AKJ09_05230"/>
<evidence type="ECO:0000313" key="3">
    <source>
        <dbReference type="Proteomes" id="UP000064967"/>
    </source>
</evidence>
<gene>
    <name evidence="2" type="ORF">AKJ09_05230</name>
</gene>
<accession>A0A0K1PYU3</accession>
<sequence>MLASWPLLAPPLVQALAMVFDEFYFHRQRGLGAWERIGHPLDTMTVLACLAWILFVQPSQRAVEIYVVLAIVSCLFVTKDEFVHARRCSSAEQWLHALLFVLHPLTLASYGLMWPAIHLGDSELPSFLRATRPLTTFVVGQSVLTTAFLLYQTIYWNLLRRRSWTPMRPSPDVR</sequence>
<keyword evidence="3" id="KW-1185">Reference proteome</keyword>
<feature type="transmembrane region" description="Helical" evidence="1">
    <location>
        <begin position="137"/>
        <end position="158"/>
    </location>
</feature>
<dbReference type="EMBL" id="CP012333">
    <property type="protein sequence ID" value="AKU98566.1"/>
    <property type="molecule type" value="Genomic_DNA"/>
</dbReference>
<feature type="transmembrane region" description="Helical" evidence="1">
    <location>
        <begin position="37"/>
        <end position="57"/>
    </location>
</feature>
<dbReference type="STRING" id="1391654.AKJ09_05230"/>
<evidence type="ECO:0008006" key="4">
    <source>
        <dbReference type="Google" id="ProtNLM"/>
    </source>
</evidence>
<keyword evidence="1" id="KW-1133">Transmembrane helix</keyword>
<dbReference type="OrthoDB" id="5293207at2"/>
<protein>
    <recommendedName>
        <fullName evidence="4">Transmembrane protein</fullName>
    </recommendedName>
</protein>
<dbReference type="Proteomes" id="UP000064967">
    <property type="component" value="Chromosome"/>
</dbReference>
<evidence type="ECO:0000256" key="1">
    <source>
        <dbReference type="SAM" id="Phobius"/>
    </source>
</evidence>
<name>A0A0K1PYU3_9BACT</name>
<dbReference type="RefSeq" id="WP_146649504.1">
    <property type="nucleotide sequence ID" value="NZ_CP012333.1"/>
</dbReference>
<organism evidence="2 3">
    <name type="scientific">Labilithrix luteola</name>
    <dbReference type="NCBI Taxonomy" id="1391654"/>
    <lineage>
        <taxon>Bacteria</taxon>
        <taxon>Pseudomonadati</taxon>
        <taxon>Myxococcota</taxon>
        <taxon>Polyangia</taxon>
        <taxon>Polyangiales</taxon>
        <taxon>Labilitrichaceae</taxon>
        <taxon>Labilithrix</taxon>
    </lineage>
</organism>
<keyword evidence="1" id="KW-0472">Membrane</keyword>